<gene>
    <name evidence="1" type="ORF">LEP1GSC195_2315</name>
</gene>
<dbReference type="STRING" id="1218599.LEP1GSC195_2315"/>
<organism evidence="1 2">
    <name type="scientific">Leptospira wolbachii serovar Codice str. CDC</name>
    <dbReference type="NCBI Taxonomy" id="1218599"/>
    <lineage>
        <taxon>Bacteria</taxon>
        <taxon>Pseudomonadati</taxon>
        <taxon>Spirochaetota</taxon>
        <taxon>Spirochaetia</taxon>
        <taxon>Leptospirales</taxon>
        <taxon>Leptospiraceae</taxon>
        <taxon>Leptospira</taxon>
    </lineage>
</organism>
<dbReference type="Proteomes" id="UP000013984">
    <property type="component" value="Unassembled WGS sequence"/>
</dbReference>
<sequence>MYGGAKFHQIIDRALRCILFLRKGFLLQSDFTLGVFNLIVMTSYSRWIRSGEGDET</sequence>
<reference evidence="1" key="1">
    <citation type="submission" date="2013-04" db="EMBL/GenBank/DDBJ databases">
        <authorList>
            <person name="Harkins D.M."/>
            <person name="Durkin A.S."/>
            <person name="Brinkac L.M."/>
            <person name="Haft D.H."/>
            <person name="Selengut J.D."/>
            <person name="Sanka R."/>
            <person name="DePew J."/>
            <person name="Purushe J."/>
            <person name="Galloway R.L."/>
            <person name="Vinetz J.M."/>
            <person name="Sutton G.G."/>
            <person name="Nierman W.C."/>
            <person name="Fouts D.E."/>
        </authorList>
    </citation>
    <scope>NUCLEOTIDE SEQUENCE [LARGE SCALE GENOMIC DNA]</scope>
    <source>
        <strain evidence="1">CDC</strain>
    </source>
</reference>
<dbReference type="EMBL" id="AOGZ02000014">
    <property type="protein sequence ID" value="EOQ96698.1"/>
    <property type="molecule type" value="Genomic_DNA"/>
</dbReference>
<name>R9A3B5_9LEPT</name>
<evidence type="ECO:0000313" key="2">
    <source>
        <dbReference type="Proteomes" id="UP000013984"/>
    </source>
</evidence>
<protein>
    <submittedName>
        <fullName evidence="1">Uncharacterized protein</fullName>
    </submittedName>
</protein>
<comment type="caution">
    <text evidence="1">The sequence shown here is derived from an EMBL/GenBank/DDBJ whole genome shotgun (WGS) entry which is preliminary data.</text>
</comment>
<keyword evidence="2" id="KW-1185">Reference proteome</keyword>
<proteinExistence type="predicted"/>
<evidence type="ECO:0000313" key="1">
    <source>
        <dbReference type="EMBL" id="EOQ96698.1"/>
    </source>
</evidence>
<accession>R9A3B5</accession>
<dbReference type="AlphaFoldDB" id="R9A3B5"/>